<evidence type="ECO:0008006" key="3">
    <source>
        <dbReference type="Google" id="ProtNLM"/>
    </source>
</evidence>
<comment type="caution">
    <text evidence="1">The sequence shown here is derived from an EMBL/GenBank/DDBJ whole genome shotgun (WGS) entry which is preliminary data.</text>
</comment>
<dbReference type="EMBL" id="PXYI01000015">
    <property type="protein sequence ID" value="PSJ36285.1"/>
    <property type="molecule type" value="Genomic_DNA"/>
</dbReference>
<dbReference type="InterPro" id="IPR026349">
    <property type="entry name" value="CHP04255"/>
</dbReference>
<keyword evidence="2" id="KW-1185">Reference proteome</keyword>
<dbReference type="AlphaFoldDB" id="A0A2P7QEC6"/>
<evidence type="ECO:0000313" key="1">
    <source>
        <dbReference type="EMBL" id="PSJ36285.1"/>
    </source>
</evidence>
<organism evidence="1 2">
    <name type="scientific">Allosphingosinicella deserti</name>
    <dbReference type="NCBI Taxonomy" id="2116704"/>
    <lineage>
        <taxon>Bacteria</taxon>
        <taxon>Pseudomonadati</taxon>
        <taxon>Pseudomonadota</taxon>
        <taxon>Alphaproteobacteria</taxon>
        <taxon>Sphingomonadales</taxon>
        <taxon>Sphingomonadaceae</taxon>
        <taxon>Allosphingosinicella</taxon>
    </lineage>
</organism>
<dbReference type="RefSeq" id="WP_106516111.1">
    <property type="nucleotide sequence ID" value="NZ_PXYI01000015.1"/>
</dbReference>
<reference evidence="1 2" key="1">
    <citation type="submission" date="2018-03" db="EMBL/GenBank/DDBJ databases">
        <title>The draft genome of Sphingosinicella sp. GL-C-18.</title>
        <authorList>
            <person name="Liu L."/>
            <person name="Li L."/>
            <person name="Liang L."/>
            <person name="Zhang X."/>
            <person name="Wang T."/>
        </authorList>
    </citation>
    <scope>NUCLEOTIDE SEQUENCE [LARGE SCALE GENOMIC DNA]</scope>
    <source>
        <strain evidence="1 2">GL-C-18</strain>
    </source>
</reference>
<sequence length="274" mass="30652">MKPMEPVIHNLPTPLGGPPPSEVLLVRAPLARVLAQVKFPYVLFIEDKAHVAPFQADLRAEYPVFRQDEGRAFHIEMAPNGPNVQANAVTVWRFTDVSGGWTVTLSPDAVTLETRQYDQRSDFIARFSRVLDAVERHFEPGVGERLGIRYVTRVVGDGYERLHEIVQPNLMGVAIPPLREYVTHAISEASMSAEDSAVIARWGMLPPQGTFDPVVLEPVGEPSWVLDIDVSTAGYHPFDAQDMADRFNMLAERAYSVFRYMVTDEFLTLYGGQP</sequence>
<accession>A0A2P7QEC6</accession>
<proteinExistence type="predicted"/>
<dbReference type="NCBIfam" id="TIGR04255">
    <property type="entry name" value="sporadTIGR04255"/>
    <property type="match status" value="1"/>
</dbReference>
<name>A0A2P7QEC6_9SPHN</name>
<protein>
    <recommendedName>
        <fullName evidence="3">TIGR04255 family protein</fullName>
    </recommendedName>
</protein>
<dbReference type="Proteomes" id="UP000241167">
    <property type="component" value="Unassembled WGS sequence"/>
</dbReference>
<dbReference type="OrthoDB" id="7107919at2"/>
<gene>
    <name evidence="1" type="ORF">C7I55_26690</name>
</gene>
<evidence type="ECO:0000313" key="2">
    <source>
        <dbReference type="Proteomes" id="UP000241167"/>
    </source>
</evidence>